<proteinExistence type="predicted"/>
<organism evidence="1 2">
    <name type="scientific">Williamsia marianensis</name>
    <dbReference type="NCBI Taxonomy" id="85044"/>
    <lineage>
        <taxon>Bacteria</taxon>
        <taxon>Bacillati</taxon>
        <taxon>Actinomycetota</taxon>
        <taxon>Actinomycetes</taxon>
        <taxon>Mycobacteriales</taxon>
        <taxon>Nocardiaceae</taxon>
        <taxon>Williamsia</taxon>
    </lineage>
</organism>
<dbReference type="AlphaFoldDB" id="A0A495K972"/>
<sequence>MSGGVDNVLARVGGQPMWCHGSVVLNSCAIPDPAAWIVNSVLEWYDLAVFGPAGFDAYARLRFMPDPIGDDDDTDDQPDGPSNDQAKVERLCKLLHSATSAPDDCYFAIWDGWPNTSDLMRQSARMHIPNRTYYLLHGPLSDFGQWGVRETGYNPAAFVWPADHAWCIASDVDQHWAGIGASADTINRLLAQQDLDIVAVDPDAGFPVHRVVSRWQS</sequence>
<dbReference type="Proteomes" id="UP000274762">
    <property type="component" value="Unassembled WGS sequence"/>
</dbReference>
<accession>A0A495K972</accession>
<evidence type="ECO:0000313" key="2">
    <source>
        <dbReference type="Proteomes" id="UP000274762"/>
    </source>
</evidence>
<dbReference type="EMBL" id="RBKV01000001">
    <property type="protein sequence ID" value="RKR97817.1"/>
    <property type="molecule type" value="Genomic_DNA"/>
</dbReference>
<protein>
    <submittedName>
        <fullName evidence="1">Uncharacterized protein</fullName>
    </submittedName>
</protein>
<name>A0A495K972_WILMA</name>
<evidence type="ECO:0000313" key="1">
    <source>
        <dbReference type="EMBL" id="RKR97817.1"/>
    </source>
</evidence>
<gene>
    <name evidence="1" type="ORF">DFJ75_4710</name>
</gene>
<comment type="caution">
    <text evidence="1">The sequence shown here is derived from an EMBL/GenBank/DDBJ whole genome shotgun (WGS) entry which is preliminary data.</text>
</comment>
<reference evidence="1 2" key="1">
    <citation type="submission" date="2018-10" db="EMBL/GenBank/DDBJ databases">
        <title>Sequencing the genomes of 1000 actinobacteria strains.</title>
        <authorList>
            <person name="Klenk H.-P."/>
        </authorList>
    </citation>
    <scope>NUCLEOTIDE SEQUENCE [LARGE SCALE GENOMIC DNA]</scope>
    <source>
        <strain evidence="1 2">DSM 44343</strain>
    </source>
</reference>